<accession>A0A0P1IXB3</accession>
<protein>
    <recommendedName>
        <fullName evidence="8">DoxX</fullName>
    </recommendedName>
</protein>
<keyword evidence="2 5" id="KW-0812">Transmembrane</keyword>
<dbReference type="RefSeq" id="WP_058313022.1">
    <property type="nucleotide sequence ID" value="NZ_CYTW01000007.1"/>
</dbReference>
<feature type="transmembrane region" description="Helical" evidence="5">
    <location>
        <begin position="69"/>
        <end position="90"/>
    </location>
</feature>
<dbReference type="GeneID" id="83882823"/>
<dbReference type="InterPro" id="IPR032808">
    <property type="entry name" value="DoxX"/>
</dbReference>
<evidence type="ECO:0000256" key="2">
    <source>
        <dbReference type="ARBA" id="ARBA00022692"/>
    </source>
</evidence>
<evidence type="ECO:0008006" key="8">
    <source>
        <dbReference type="Google" id="ProtNLM"/>
    </source>
</evidence>
<keyword evidence="7" id="KW-1185">Reference proteome</keyword>
<evidence type="ECO:0000256" key="5">
    <source>
        <dbReference type="SAM" id="Phobius"/>
    </source>
</evidence>
<dbReference type="Pfam" id="PF13564">
    <property type="entry name" value="DoxX_2"/>
    <property type="match status" value="1"/>
</dbReference>
<evidence type="ECO:0000313" key="7">
    <source>
        <dbReference type="Proteomes" id="UP000051870"/>
    </source>
</evidence>
<dbReference type="STRING" id="1715693.PH7735_03854"/>
<keyword evidence="4 5" id="KW-0472">Membrane</keyword>
<evidence type="ECO:0000256" key="4">
    <source>
        <dbReference type="ARBA" id="ARBA00023136"/>
    </source>
</evidence>
<evidence type="ECO:0000313" key="6">
    <source>
        <dbReference type="EMBL" id="CUK13955.1"/>
    </source>
</evidence>
<sequence length="125" mass="13884">MTLSIITGVLSAFFLFASSIKIFGWQDTIFRVQLEMFESYRLNRTIMRLVGIFELFGAVSIWFSDAFWGPLGALALMATSVGAIGCHLIFDTWKQGVPAMITLTLSSSVLWATKQPLPTIAWQAT</sequence>
<dbReference type="EMBL" id="CYTW01000007">
    <property type="protein sequence ID" value="CUK13955.1"/>
    <property type="molecule type" value="Genomic_DNA"/>
</dbReference>
<evidence type="ECO:0000256" key="1">
    <source>
        <dbReference type="ARBA" id="ARBA00004141"/>
    </source>
</evidence>
<dbReference type="GO" id="GO:0016020">
    <property type="term" value="C:membrane"/>
    <property type="evidence" value="ECO:0007669"/>
    <property type="project" value="UniProtKB-SubCell"/>
</dbReference>
<evidence type="ECO:0000256" key="3">
    <source>
        <dbReference type="ARBA" id="ARBA00022989"/>
    </source>
</evidence>
<proteinExistence type="predicted"/>
<reference evidence="7" key="1">
    <citation type="submission" date="2015-09" db="EMBL/GenBank/DDBJ databases">
        <authorList>
            <person name="Rodrigo-Torres Lidia"/>
            <person name="Arahal R.David."/>
        </authorList>
    </citation>
    <scope>NUCLEOTIDE SEQUENCE [LARGE SCALE GENOMIC DNA]</scope>
    <source>
        <strain evidence="7">CECT 7735</strain>
    </source>
</reference>
<gene>
    <name evidence="6" type="ORF">PH7735_03854</name>
</gene>
<feature type="transmembrane region" description="Helical" evidence="5">
    <location>
        <begin position="45"/>
        <end position="63"/>
    </location>
</feature>
<organism evidence="6 7">
    <name type="scientific">Shimia thalassica</name>
    <dbReference type="NCBI Taxonomy" id="1715693"/>
    <lineage>
        <taxon>Bacteria</taxon>
        <taxon>Pseudomonadati</taxon>
        <taxon>Pseudomonadota</taxon>
        <taxon>Alphaproteobacteria</taxon>
        <taxon>Rhodobacterales</taxon>
        <taxon>Roseobacteraceae</taxon>
    </lineage>
</organism>
<feature type="transmembrane region" description="Helical" evidence="5">
    <location>
        <begin position="6"/>
        <end position="24"/>
    </location>
</feature>
<keyword evidence="3 5" id="KW-1133">Transmembrane helix</keyword>
<comment type="subcellular location">
    <subcellularLocation>
        <location evidence="1">Membrane</location>
        <topology evidence="1">Multi-pass membrane protein</topology>
    </subcellularLocation>
</comment>
<dbReference type="AlphaFoldDB" id="A0A0P1IXB3"/>
<name>A0A0P1IXB3_9RHOB</name>
<dbReference type="Proteomes" id="UP000051870">
    <property type="component" value="Unassembled WGS sequence"/>
</dbReference>